<dbReference type="EMBL" id="BEGY01000021">
    <property type="protein sequence ID" value="GAX77060.1"/>
    <property type="molecule type" value="Genomic_DNA"/>
</dbReference>
<keyword evidence="2" id="KW-1185">Reference proteome</keyword>
<dbReference type="AlphaFoldDB" id="A0A250X2S5"/>
<protein>
    <recommendedName>
        <fullName evidence="3">Zinc-binding loop region of homing endonuclease domain-containing protein</fullName>
    </recommendedName>
</protein>
<accession>A0A250X2S5</accession>
<sequence>VLEPSASECHKQMSEANPFHCALEAQAKIGNRAVQTACMYVSRERVMEMKQGTDQGGRHEYVSLILLILGYNRYKDNRISTIIKEEAHRLVLWAVHGPPVRHDMPSTSSRSAHALKWEKWVCMHECNQKDCLKPHHLLWGTASENKLDLTFKYRELRRVQQGRKDYQPVFPEEVQEKNEYLRRQELKKIEDAIKREKRGADEAKIAQRKKVLRNRVVKISE</sequence>
<organism evidence="1 2">
    <name type="scientific">Chlamydomonas eustigma</name>
    <dbReference type="NCBI Taxonomy" id="1157962"/>
    <lineage>
        <taxon>Eukaryota</taxon>
        <taxon>Viridiplantae</taxon>
        <taxon>Chlorophyta</taxon>
        <taxon>core chlorophytes</taxon>
        <taxon>Chlorophyceae</taxon>
        <taxon>CS clade</taxon>
        <taxon>Chlamydomonadales</taxon>
        <taxon>Chlamydomonadaceae</taxon>
        <taxon>Chlamydomonas</taxon>
    </lineage>
</organism>
<dbReference type="SUPFAM" id="SSF54060">
    <property type="entry name" value="His-Me finger endonucleases"/>
    <property type="match status" value="1"/>
</dbReference>
<dbReference type="OrthoDB" id="562141at2759"/>
<evidence type="ECO:0000313" key="1">
    <source>
        <dbReference type="EMBL" id="GAX77060.1"/>
    </source>
</evidence>
<name>A0A250X2S5_9CHLO</name>
<feature type="non-terminal residue" evidence="1">
    <location>
        <position position="1"/>
    </location>
</feature>
<dbReference type="Proteomes" id="UP000232323">
    <property type="component" value="Unassembled WGS sequence"/>
</dbReference>
<comment type="caution">
    <text evidence="1">The sequence shown here is derived from an EMBL/GenBank/DDBJ whole genome shotgun (WGS) entry which is preliminary data.</text>
</comment>
<gene>
    <name evidence="1" type="ORF">CEUSTIGMA_g4506.t1</name>
</gene>
<reference evidence="1 2" key="1">
    <citation type="submission" date="2017-08" db="EMBL/GenBank/DDBJ databases">
        <title>Acidophilic green algal genome provides insights into adaptation to an acidic environment.</title>
        <authorList>
            <person name="Hirooka S."/>
            <person name="Hirose Y."/>
            <person name="Kanesaki Y."/>
            <person name="Higuchi S."/>
            <person name="Fujiwara T."/>
            <person name="Onuma R."/>
            <person name="Era A."/>
            <person name="Ohbayashi R."/>
            <person name="Uzuka A."/>
            <person name="Nozaki H."/>
            <person name="Yoshikawa H."/>
            <person name="Miyagishima S.Y."/>
        </authorList>
    </citation>
    <scope>NUCLEOTIDE SEQUENCE [LARGE SCALE GENOMIC DNA]</scope>
    <source>
        <strain evidence="1 2">NIES-2499</strain>
    </source>
</reference>
<proteinExistence type="predicted"/>
<dbReference type="InterPro" id="IPR044925">
    <property type="entry name" value="His-Me_finger_sf"/>
</dbReference>
<evidence type="ECO:0000313" key="2">
    <source>
        <dbReference type="Proteomes" id="UP000232323"/>
    </source>
</evidence>
<evidence type="ECO:0008006" key="3">
    <source>
        <dbReference type="Google" id="ProtNLM"/>
    </source>
</evidence>